<organism evidence="1 2">
    <name type="scientific">Prunus armeniaca</name>
    <name type="common">Apricot</name>
    <name type="synonym">Armeniaca vulgaris</name>
    <dbReference type="NCBI Taxonomy" id="36596"/>
    <lineage>
        <taxon>Eukaryota</taxon>
        <taxon>Viridiplantae</taxon>
        <taxon>Streptophyta</taxon>
        <taxon>Embryophyta</taxon>
        <taxon>Tracheophyta</taxon>
        <taxon>Spermatophyta</taxon>
        <taxon>Magnoliopsida</taxon>
        <taxon>eudicotyledons</taxon>
        <taxon>Gunneridae</taxon>
        <taxon>Pentapetalae</taxon>
        <taxon>rosids</taxon>
        <taxon>fabids</taxon>
        <taxon>Rosales</taxon>
        <taxon>Rosaceae</taxon>
        <taxon>Amygdaloideae</taxon>
        <taxon>Amygdaleae</taxon>
        <taxon>Prunus</taxon>
    </lineage>
</organism>
<evidence type="ECO:0000313" key="2">
    <source>
        <dbReference type="Proteomes" id="UP000507222"/>
    </source>
</evidence>
<name>A0A6J5TJK4_PRUAR</name>
<dbReference type="AlphaFoldDB" id="A0A6J5TJK4"/>
<sequence>MAIGATCPATMARAMVVASCAGGCRPIMLEQVSRSTARLWLLPGLAAEATFGRNCWRLSSTVVVTC</sequence>
<protein>
    <submittedName>
        <fullName evidence="1">Uncharacterized protein</fullName>
    </submittedName>
</protein>
<proteinExistence type="predicted"/>
<gene>
    <name evidence="1" type="ORF">CURHAP_LOCUS4965</name>
</gene>
<accession>A0A6J5TJK4</accession>
<dbReference type="EMBL" id="CAEKDK010000001">
    <property type="protein sequence ID" value="CAB4263819.1"/>
    <property type="molecule type" value="Genomic_DNA"/>
</dbReference>
<evidence type="ECO:0000313" key="1">
    <source>
        <dbReference type="EMBL" id="CAB4263819.1"/>
    </source>
</evidence>
<reference evidence="1 2" key="1">
    <citation type="submission" date="2020-05" db="EMBL/GenBank/DDBJ databases">
        <authorList>
            <person name="Campoy J."/>
            <person name="Schneeberger K."/>
            <person name="Spophaly S."/>
        </authorList>
    </citation>
    <scope>NUCLEOTIDE SEQUENCE [LARGE SCALE GENOMIC DNA]</scope>
    <source>
        <strain evidence="1">PruArmRojPasFocal</strain>
    </source>
</reference>
<dbReference type="Proteomes" id="UP000507222">
    <property type="component" value="Unassembled WGS sequence"/>
</dbReference>